<proteinExistence type="inferred from homology"/>
<evidence type="ECO:0000256" key="10">
    <source>
        <dbReference type="SAM" id="Phobius"/>
    </source>
</evidence>
<dbReference type="AlphaFoldDB" id="A0A401Q579"/>
<gene>
    <name evidence="11" type="ORF">scyTo_0018140</name>
</gene>
<sequence>MWVGDASLALTTLRKLQGNRTDPVSVLAPGSQANSSTGLPTVGKHNKGNEHSNASPVEQTMMIQRALYVLVVVTALVVIYFVVRTIRMRRINRKNRKYGILNTNLENMELRPLDQEDDDEDDTLFDAHHSRR</sequence>
<dbReference type="InterPro" id="IPR009565">
    <property type="entry name" value="FAM174-like"/>
</dbReference>
<evidence type="ECO:0000256" key="7">
    <source>
        <dbReference type="ARBA" id="ARBA00023180"/>
    </source>
</evidence>
<dbReference type="PANTHER" id="PTHR28607">
    <property type="entry name" value="EXPRESSED PROTEIN"/>
    <property type="match status" value="1"/>
</dbReference>
<protein>
    <recommendedName>
        <fullName evidence="8">Transmembrane protein 157</fullName>
    </recommendedName>
</protein>
<evidence type="ECO:0000256" key="5">
    <source>
        <dbReference type="ARBA" id="ARBA00022989"/>
    </source>
</evidence>
<dbReference type="Proteomes" id="UP000288216">
    <property type="component" value="Unassembled WGS sequence"/>
</dbReference>
<evidence type="ECO:0000256" key="6">
    <source>
        <dbReference type="ARBA" id="ARBA00023136"/>
    </source>
</evidence>
<comment type="caution">
    <text evidence="11">The sequence shown here is derived from an EMBL/GenBank/DDBJ whole genome shotgun (WGS) entry which is preliminary data.</text>
</comment>
<comment type="subcellular location">
    <subcellularLocation>
        <location evidence="1">Membrane</location>
        <topology evidence="1">Single-pass type I membrane protein</topology>
    </subcellularLocation>
</comment>
<feature type="region of interest" description="Disordered" evidence="9">
    <location>
        <begin position="21"/>
        <end position="53"/>
    </location>
</feature>
<organism evidence="11 12">
    <name type="scientific">Scyliorhinus torazame</name>
    <name type="common">Cloudy catshark</name>
    <name type="synonym">Catulus torazame</name>
    <dbReference type="NCBI Taxonomy" id="75743"/>
    <lineage>
        <taxon>Eukaryota</taxon>
        <taxon>Metazoa</taxon>
        <taxon>Chordata</taxon>
        <taxon>Craniata</taxon>
        <taxon>Vertebrata</taxon>
        <taxon>Chondrichthyes</taxon>
        <taxon>Elasmobranchii</taxon>
        <taxon>Galeomorphii</taxon>
        <taxon>Galeoidea</taxon>
        <taxon>Carcharhiniformes</taxon>
        <taxon>Scyliorhinidae</taxon>
        <taxon>Scyliorhinus</taxon>
    </lineage>
</organism>
<evidence type="ECO:0000256" key="8">
    <source>
        <dbReference type="ARBA" id="ARBA00041422"/>
    </source>
</evidence>
<dbReference type="Pfam" id="PF06679">
    <property type="entry name" value="DUF1180"/>
    <property type="match status" value="1"/>
</dbReference>
<evidence type="ECO:0000256" key="3">
    <source>
        <dbReference type="ARBA" id="ARBA00022692"/>
    </source>
</evidence>
<dbReference type="PANTHER" id="PTHR28607:SF1">
    <property type="entry name" value="MEMBRANE PROTEIN FAM174A"/>
    <property type="match status" value="1"/>
</dbReference>
<evidence type="ECO:0000256" key="2">
    <source>
        <dbReference type="ARBA" id="ARBA00006986"/>
    </source>
</evidence>
<evidence type="ECO:0000256" key="4">
    <source>
        <dbReference type="ARBA" id="ARBA00022729"/>
    </source>
</evidence>
<feature type="compositionally biased region" description="Acidic residues" evidence="9">
    <location>
        <begin position="115"/>
        <end position="124"/>
    </location>
</feature>
<feature type="region of interest" description="Disordered" evidence="9">
    <location>
        <begin position="112"/>
        <end position="132"/>
    </location>
</feature>
<keyword evidence="7" id="KW-0325">Glycoprotein</keyword>
<evidence type="ECO:0000256" key="9">
    <source>
        <dbReference type="SAM" id="MobiDB-lite"/>
    </source>
</evidence>
<keyword evidence="6 10" id="KW-0472">Membrane</keyword>
<accession>A0A401Q579</accession>
<evidence type="ECO:0000256" key="1">
    <source>
        <dbReference type="ARBA" id="ARBA00004479"/>
    </source>
</evidence>
<keyword evidence="4" id="KW-0732">Signal</keyword>
<dbReference type="EMBL" id="BFAA01012354">
    <property type="protein sequence ID" value="GCB80518.1"/>
    <property type="molecule type" value="Genomic_DNA"/>
</dbReference>
<dbReference type="GO" id="GO:0016020">
    <property type="term" value="C:membrane"/>
    <property type="evidence" value="ECO:0007669"/>
    <property type="project" value="UniProtKB-SubCell"/>
</dbReference>
<name>A0A401Q579_SCYTO</name>
<comment type="similarity">
    <text evidence="2">Belongs to the FAM174 family.</text>
</comment>
<evidence type="ECO:0000313" key="11">
    <source>
        <dbReference type="EMBL" id="GCB80518.1"/>
    </source>
</evidence>
<keyword evidence="5 10" id="KW-1133">Transmembrane helix</keyword>
<evidence type="ECO:0000313" key="12">
    <source>
        <dbReference type="Proteomes" id="UP000288216"/>
    </source>
</evidence>
<keyword evidence="3 10" id="KW-0812">Transmembrane</keyword>
<reference evidence="11 12" key="1">
    <citation type="journal article" date="2018" name="Nat. Ecol. Evol.">
        <title>Shark genomes provide insights into elasmobranch evolution and the origin of vertebrates.</title>
        <authorList>
            <person name="Hara Y"/>
            <person name="Yamaguchi K"/>
            <person name="Onimaru K"/>
            <person name="Kadota M"/>
            <person name="Koyanagi M"/>
            <person name="Keeley SD"/>
            <person name="Tatsumi K"/>
            <person name="Tanaka K"/>
            <person name="Motone F"/>
            <person name="Kageyama Y"/>
            <person name="Nozu R"/>
            <person name="Adachi N"/>
            <person name="Nishimura O"/>
            <person name="Nakagawa R"/>
            <person name="Tanegashima C"/>
            <person name="Kiyatake I"/>
            <person name="Matsumoto R"/>
            <person name="Murakumo K"/>
            <person name="Nishida K"/>
            <person name="Terakita A"/>
            <person name="Kuratani S"/>
            <person name="Sato K"/>
            <person name="Hyodo S Kuraku.S."/>
        </authorList>
    </citation>
    <scope>NUCLEOTIDE SEQUENCE [LARGE SCALE GENOMIC DNA]</scope>
</reference>
<dbReference type="OrthoDB" id="5917722at2759"/>
<dbReference type="STRING" id="75743.A0A401Q579"/>
<feature type="transmembrane region" description="Helical" evidence="10">
    <location>
        <begin position="66"/>
        <end position="86"/>
    </location>
</feature>
<keyword evidence="12" id="KW-1185">Reference proteome</keyword>